<dbReference type="PANTHER" id="PTHR35038">
    <property type="entry name" value="DISSIMILATORY SULFITE REDUCTASE SIRA"/>
    <property type="match status" value="1"/>
</dbReference>
<keyword evidence="1" id="KW-0732">Signal</keyword>
<dbReference type="Gene3D" id="1.10.1130.10">
    <property type="entry name" value="Flavocytochrome C3, Chain A"/>
    <property type="match status" value="1"/>
</dbReference>
<accession>A0A1Y2K3L3</accession>
<feature type="transmembrane region" description="Helical" evidence="2">
    <location>
        <begin position="431"/>
        <end position="453"/>
    </location>
</feature>
<evidence type="ECO:0000313" key="4">
    <source>
        <dbReference type="Proteomes" id="UP000194003"/>
    </source>
</evidence>
<dbReference type="Pfam" id="PF11783">
    <property type="entry name" value="Cytochrome_cB"/>
    <property type="match status" value="1"/>
</dbReference>
<dbReference type="SUPFAM" id="SSF48695">
    <property type="entry name" value="Multiheme cytochromes"/>
    <property type="match status" value="1"/>
</dbReference>
<evidence type="ECO:0000313" key="3">
    <source>
        <dbReference type="EMBL" id="OSM03975.1"/>
    </source>
</evidence>
<dbReference type="NCBIfam" id="TIGR04315">
    <property type="entry name" value="octaheme_Shew"/>
    <property type="match status" value="1"/>
</dbReference>
<keyword evidence="4" id="KW-1185">Reference proteome</keyword>
<dbReference type="STRING" id="1434232.MAIT1_03776"/>
<organism evidence="3 4">
    <name type="scientific">Magnetofaba australis IT-1</name>
    <dbReference type="NCBI Taxonomy" id="1434232"/>
    <lineage>
        <taxon>Bacteria</taxon>
        <taxon>Pseudomonadati</taxon>
        <taxon>Pseudomonadota</taxon>
        <taxon>Magnetococcia</taxon>
        <taxon>Magnetococcales</taxon>
        <taxon>Magnetococcaceae</taxon>
        <taxon>Magnetofaba</taxon>
    </lineage>
</organism>
<keyword evidence="2" id="KW-1133">Transmembrane helix</keyword>
<sequence length="458" mass="50901">MRTTHWTWAFDNKLTGQMLGKKNVINNFCVATATNWPRCTSCHIGYGWKNAAFDLTNQDAVDCLVCHDATGKYKKFPAGAGHPVYEPKEFPPKSGKIWQPVDLAMVAQKVGQPTRANCGACHFFGGGGDGVKHGDLDSSMFKPDKALDVHMDAKGLNFTCQTCHTTGGHEVTGSRYATKAVDRIGVDVPGKTDFTRSSCESCHGLTPHPESNHPKLNDHTDRVACQTCHIPEFARGGRKTKTWWDWSTAGQSKKVIKDADGYATYHPKKGDFVWQANVRPEYYWFNGNIRYQLLEDKIDPTGVVNINAFGGDSTDADARIWPFKVMRGKQPYDVKNRILAVPHLFGKDEAAFWKHYDWDKALEAGLKARGVSYSGEHAFVETRYFWPITHMVAPKAQAVGCNECHAKNGRLESLTGFYMPGRDSIPWLSTLGWYGALLALIGVGLHGAIRIIAAMRRS</sequence>
<dbReference type="GO" id="GO:0016491">
    <property type="term" value="F:oxidoreductase activity"/>
    <property type="evidence" value="ECO:0007669"/>
    <property type="project" value="TreeGrafter"/>
</dbReference>
<proteinExistence type="predicted"/>
<evidence type="ECO:0000256" key="2">
    <source>
        <dbReference type="SAM" id="Phobius"/>
    </source>
</evidence>
<gene>
    <name evidence="3" type="ORF">MAIT1_03776</name>
</gene>
<dbReference type="InterPro" id="IPR051829">
    <property type="entry name" value="Multiheme_Cytochr_ET"/>
</dbReference>
<dbReference type="PIRSF" id="PIRSF039014">
    <property type="entry name" value="OTR_cyc"/>
    <property type="match status" value="1"/>
</dbReference>
<dbReference type="InterPro" id="IPR036280">
    <property type="entry name" value="Multihaem_cyt_sf"/>
</dbReference>
<comment type="caution">
    <text evidence="3">The sequence shown here is derived from an EMBL/GenBank/DDBJ whole genome shotgun (WGS) entry which is preliminary data.</text>
</comment>
<keyword evidence="2" id="KW-0472">Membrane</keyword>
<evidence type="ECO:0000256" key="1">
    <source>
        <dbReference type="ARBA" id="ARBA00022729"/>
    </source>
</evidence>
<name>A0A1Y2K3L3_9PROT</name>
<dbReference type="InterPro" id="IPR024673">
    <property type="entry name" value="Octahem_Cyt_c"/>
</dbReference>
<protein>
    <submittedName>
        <fullName evidence="3">Putative cytochrome c family protein</fullName>
    </submittedName>
</protein>
<dbReference type="EMBL" id="LVJN01000019">
    <property type="protein sequence ID" value="OSM03975.1"/>
    <property type="molecule type" value="Genomic_DNA"/>
</dbReference>
<dbReference type="PANTHER" id="PTHR35038:SF5">
    <property type="entry name" value="CYTOCHROME C-TYPE PROTEIN NRFB"/>
    <property type="match status" value="1"/>
</dbReference>
<reference evidence="3 4" key="1">
    <citation type="journal article" date="2016" name="BMC Genomics">
        <title>Combined genomic and structural analyses of a cultured magnetotactic bacterium reveals its niche adaptation to a dynamic environment.</title>
        <authorList>
            <person name="Araujo A.C."/>
            <person name="Morillo V."/>
            <person name="Cypriano J."/>
            <person name="Teixeira L.C."/>
            <person name="Leao P."/>
            <person name="Lyra S."/>
            <person name="Almeida L.G."/>
            <person name="Bazylinski D.A."/>
            <person name="Vasconcellos A.T."/>
            <person name="Abreu F."/>
            <person name="Lins U."/>
        </authorList>
    </citation>
    <scope>NUCLEOTIDE SEQUENCE [LARGE SCALE GENOMIC DNA]</scope>
    <source>
        <strain evidence="3 4">IT-1</strain>
    </source>
</reference>
<keyword evidence="2" id="KW-0812">Transmembrane</keyword>
<dbReference type="AlphaFoldDB" id="A0A1Y2K3L3"/>
<dbReference type="Proteomes" id="UP000194003">
    <property type="component" value="Unassembled WGS sequence"/>
</dbReference>